<dbReference type="PROSITE" id="PS50526">
    <property type="entry name" value="RDRP_SSRNA_NEG_NONSEG"/>
    <property type="match status" value="1"/>
</dbReference>
<comment type="catalytic activity">
    <reaction evidence="20">
        <text>GTP + H2O = GDP + phosphate + H(+)</text>
        <dbReference type="Rhea" id="RHEA:19669"/>
        <dbReference type="ChEBI" id="CHEBI:15377"/>
        <dbReference type="ChEBI" id="CHEBI:15378"/>
        <dbReference type="ChEBI" id="CHEBI:37565"/>
        <dbReference type="ChEBI" id="CHEBI:43474"/>
        <dbReference type="ChEBI" id="CHEBI:58189"/>
    </reaction>
</comment>
<comment type="catalytic activity">
    <reaction evidence="15">
        <text>a 5'-end (5'-triphosphoguanosine)-(2'-O-methyladenylyl)-adenylyl-cytidylyl-adenosine in mRNA + S-adenosyl-L-methionine = a 5'-end (N(7)-methyl 5'-triphosphoguanosine)-(2'-O-methyladenylyl)-adenylyl-cytidylyl-adenosine in mRNA + S-adenosyl-L-homocysteine</text>
        <dbReference type="Rhea" id="RHEA:65440"/>
        <dbReference type="Rhea" id="RHEA-COMP:16798"/>
        <dbReference type="Rhea" id="RHEA-COMP:16801"/>
        <dbReference type="ChEBI" id="CHEBI:57856"/>
        <dbReference type="ChEBI" id="CHEBI:59789"/>
        <dbReference type="ChEBI" id="CHEBI:156482"/>
        <dbReference type="ChEBI" id="CHEBI:156483"/>
    </reaction>
</comment>
<keyword evidence="10" id="KW-0946">Virion</keyword>
<feature type="region of interest" description="Disordered" evidence="21">
    <location>
        <begin position="1"/>
        <end position="20"/>
    </location>
</feature>
<keyword evidence="4" id="KW-0507">mRNA processing</keyword>
<keyword evidence="24" id="KW-1185">Reference proteome</keyword>
<dbReference type="GO" id="GO:0004482">
    <property type="term" value="F:mRNA 5'-cap (guanine-N7-)-methyltransferase activity"/>
    <property type="evidence" value="ECO:0007669"/>
    <property type="project" value="InterPro"/>
</dbReference>
<reference evidence="23 24" key="1">
    <citation type="journal article" date="2016" name="Virus Res.">
        <title>Novel mycoviruses discovered from metatranscriptomics survey of soybean phyllosphere phytobiomes.</title>
        <authorList>
            <person name="Marzano S.Y."/>
            <person name="Domier L.L."/>
        </authorList>
    </citation>
    <scope>NUCLEOTIDE SEQUENCE [LARGE SCALE GENOMIC DNA]</scope>
    <source>
        <strain evidence="23">SaNSRV1-1</strain>
    </source>
</reference>
<feature type="domain" description="RdRp catalytic" evidence="22">
    <location>
        <begin position="627"/>
        <end position="804"/>
    </location>
</feature>
<dbReference type="EC" id="2.7.7.48" evidence="2"/>
<keyword evidence="12" id="KW-0506">mRNA capping</keyword>
<evidence type="ECO:0000256" key="11">
    <source>
        <dbReference type="ARBA" id="ARBA00022953"/>
    </source>
</evidence>
<sequence length="1941" mass="221714">MDFSELFDPGDEGPVRSSAAAEKHLRSPILASLLNRIREFASEVMIEQEKDRGGAGVKYIPREVSHLIQKVARKSSKFSYSSLPRLVEPWLKDLPLVSQVPEIVTPDVYPDLFSRTLGSTIALEESWKEAFELYHKELDAFAKWGELPEIKTYIEKERNHVPILSKSTYLSYEQYRYWDLIVERYRFQKKNEKFGANPFKVGDSRFFFYDGFIMEQIGVPILETKEGRVVKRRAPERRLYTFEQIQMLQDSCLARFNAYLAINNQMHNSAEDMESLLTRLLKWQESVLRIYGNLGYELVKGPESVAKAYLTKITDGDVMDVGSFERTVNKLKTKERKLAKKRHSDNPPSGLRGLAKTPLTDELAQIIVDSSDIWSCAELFGCTKLSGHPFVYAEVSAESVRSEGCPQANYDLLAITEHHRHFMHIVLERYLSKHKTWPPFFKNQHPKEGTKLRHLYDHDVKHVPKGSYPLSDWDDVEFGKFMEFDFSPDYLDMIDDKAICPGASKSAGFWYKNEPGSYRRLLEALIKKKDIDTVAIVERMRKGMFYLEERIIELTQKEREFKTSARCFCKLVFEVRIFFVLTEANLKRFMGGDTGDNGYMPQQTMTMSNSKLRKRLYDLTSNKKRSNTCLVEVDFTRWNLRWRAASVNRIARSLEKIFGLIGVFSQAHTFFASSTVVLTDKHSCPEGVKSGMPAHLWPESDLVWRNHVGGFEGIQQTLWTVCTIAMMYYALSEEDCSFQMAGQGDNQVFYVSFDLSRTTLKDALSKFLNNMERRCERLNHEVKPEECVDSTTVLTYGKEIYVNGVHVLYSLKFSSRAFARLDNSIPSLSKEIAGVVANSVAVSGTLRNTFRAVWWKFIQVLLLLRRRMNSPIYVAEKPAIKRLLESRVSRETLLIPGSLGGLPMMPWTRYFSKGETDDVSFDVAATYYLSKSVSLIRNYMSLLIQGEFTAREVDQANLINDPHSIPIERPNDASHLVADIVGKELPKIVINSDLKPLVQPSLKNKGESFKRELLKMKPLYPEIASDLFALTPAGLYQKTVKRFSMTRTIEKIVPGTDVSSEILSANCLQLKVLLSRVAGSSKAIGYAHPKPYEAAEKLRELWGVELKNSSIGIYTPFDFELCRYSPRYPTISAHAKYGTRLLDEHGSCPPNFGTQTKQKVSDHGYRIVNCNSTMRDLKQAALIYSELQADPSTKPFVEAIVSARSPWNLTQLIPLFPTVYGGTAVHRHAASRHSFAMLGSCSLSTHVTLSSDNAGILSGGEDDYPVIFQTIFLTLTNLYQLISAQDIDSPNSIAIRIPDVLSQIDSQPVTVPNSLDVPTWPALRGNRLAWVEEMFASEVPTIPDPELIRRIYDIENDVDLIYSYLESEVAPNLSSTKVWDGIMQPRDIFDFKEISRVDPYDVEQALCWCAITEIFNEVLSYDVGEAVTGHLSSILKRVVTILAGMWVRIRLHPMFAESNYNHRRHISLQPGTNGYRRPVEYMASYLRREIKTILEDKTTISIPRLVLFANWKETTQTTASRRLVLLHILALYPTVDLGKLKECVQLSKPPSALLQRDPASYLHVSTRTISRKVRHLDYQLPYSECRFLNMSSKEAMRLLRSRSERDNPKSIRKPEFKISNHGFLKWKTIPMSGIMRPPPDVSRISDSSRLRVLARRVVGPYSPLYSDWNVVLSNIIRREKIQDVTSHLFGVGRGATARVMCELDIRCVGYDLLSSFPDLAHRSAGYKPPELQYTDRGNLFTWSSHTFLKDGNVMENDLDISIEPYDEVISVVDLDLPYSQVLDLISRLPPRSKCMARIKGSELEIRYCLSVLNPSDVIALTNDNGEIKDTVFIIKSVQAIGLGNYETVEFSKRQELTYTYNRADTLMQLWNVYPELTRYLEIRESDSLILVKEKLLDIRDGSPGPEDVLNRTRLILRDIRPKDIPVGRYFRIKAVLDRIIK</sequence>
<keyword evidence="5" id="KW-0808">Transferase</keyword>
<dbReference type="RefSeq" id="YP_010784554.1">
    <property type="nucleotide sequence ID" value="NC_075296.1"/>
</dbReference>
<evidence type="ECO:0000256" key="3">
    <source>
        <dbReference type="ARBA" id="ARBA00022484"/>
    </source>
</evidence>
<evidence type="ECO:0000313" key="24">
    <source>
        <dbReference type="Proteomes" id="UP000267492"/>
    </source>
</evidence>
<keyword evidence="8" id="KW-0547">Nucleotide-binding</keyword>
<evidence type="ECO:0000256" key="13">
    <source>
        <dbReference type="ARBA" id="ARBA00023268"/>
    </source>
</evidence>
<evidence type="ECO:0000256" key="21">
    <source>
        <dbReference type="SAM" id="MobiDB-lite"/>
    </source>
</evidence>
<dbReference type="Pfam" id="PF00946">
    <property type="entry name" value="Mononeg_RNA_pol"/>
    <property type="match status" value="1"/>
</dbReference>
<evidence type="ECO:0000256" key="19">
    <source>
        <dbReference type="ARBA" id="ARBA00047370"/>
    </source>
</evidence>
<keyword evidence="9" id="KW-0067">ATP-binding</keyword>
<organism evidence="23 24">
    <name type="scientific">Soybean leaf-associated negative-stranded RNA virus 1</name>
    <dbReference type="NCBI Taxonomy" id="1719048"/>
    <lineage>
        <taxon>Viruses</taxon>
        <taxon>Riboviria</taxon>
        <taxon>Orthornavirae</taxon>
        <taxon>Negarnaviricota</taxon>
        <taxon>Haploviricotina</taxon>
        <taxon>Monjiviricetes</taxon>
        <taxon>Mononegavirales</taxon>
        <taxon>Mymonaviridae</taxon>
        <taxon>Sclerotimonavirus</taxon>
        <taxon>Sclerotimonavirus fusarii</taxon>
    </lineage>
</organism>
<comment type="catalytic activity">
    <reaction evidence="18">
        <text>a 5'-end (5'-triphosphoguanosine)-adenylyl-adenylyl-cytidylyl-adenosine in mRNA + S-adenosyl-L-methionine = a 5'-end (5'-triphosphoguanosine)-(2'-O-methyladenylyl)-adenylyl-cytidylyl-adenosine in mRNA + S-adenosyl-L-homocysteine + H(+)</text>
        <dbReference type="Rhea" id="RHEA:65380"/>
        <dbReference type="Rhea" id="RHEA-COMP:16797"/>
        <dbReference type="Rhea" id="RHEA-COMP:16801"/>
        <dbReference type="ChEBI" id="CHEBI:15378"/>
        <dbReference type="ChEBI" id="CHEBI:57856"/>
        <dbReference type="ChEBI" id="CHEBI:59789"/>
        <dbReference type="ChEBI" id="CHEBI:156482"/>
        <dbReference type="ChEBI" id="CHEBI:156484"/>
    </reaction>
</comment>
<dbReference type="InterPro" id="IPR026890">
    <property type="entry name" value="Mononeg_mRNAcap"/>
</dbReference>
<accession>A0A0S1WF35</accession>
<evidence type="ECO:0000256" key="18">
    <source>
        <dbReference type="ARBA" id="ARBA00047332"/>
    </source>
</evidence>
<dbReference type="GeneID" id="80521779"/>
<keyword evidence="11" id="KW-0693">Viral RNA replication</keyword>
<dbReference type="KEGG" id="vg:80521779"/>
<evidence type="ECO:0000256" key="16">
    <source>
        <dbReference type="ARBA" id="ARBA00030436"/>
    </source>
</evidence>
<dbReference type="EMBL" id="KT598225">
    <property type="protein sequence ID" value="ALM62220.1"/>
    <property type="molecule type" value="Genomic_RNA"/>
</dbReference>
<evidence type="ECO:0000256" key="5">
    <source>
        <dbReference type="ARBA" id="ARBA00022679"/>
    </source>
</evidence>
<dbReference type="InterPro" id="IPR014023">
    <property type="entry name" value="Mononeg_RNA_pol_cat"/>
</dbReference>
<evidence type="ECO:0000259" key="22">
    <source>
        <dbReference type="PROSITE" id="PS50526"/>
    </source>
</evidence>
<evidence type="ECO:0000256" key="10">
    <source>
        <dbReference type="ARBA" id="ARBA00022844"/>
    </source>
</evidence>
<keyword evidence="13" id="KW-0511">Multifunctional enzyme</keyword>
<evidence type="ECO:0000256" key="12">
    <source>
        <dbReference type="ARBA" id="ARBA00023042"/>
    </source>
</evidence>
<comment type="subcellular location">
    <subcellularLocation>
        <location evidence="1">Virion</location>
    </subcellularLocation>
</comment>
<dbReference type="Pfam" id="PF14318">
    <property type="entry name" value="Mononeg_mRNAcap"/>
    <property type="match status" value="1"/>
</dbReference>
<evidence type="ECO:0000256" key="17">
    <source>
        <dbReference type="ARBA" id="ARBA00031012"/>
    </source>
</evidence>
<name>A0A0S1WF35_9MONO</name>
<dbReference type="GO" id="GO:0003968">
    <property type="term" value="F:RNA-directed RNA polymerase activity"/>
    <property type="evidence" value="ECO:0007669"/>
    <property type="project" value="UniProtKB-KW"/>
</dbReference>
<evidence type="ECO:0000256" key="7">
    <source>
        <dbReference type="ARBA" id="ARBA00022695"/>
    </source>
</evidence>
<evidence type="ECO:0000256" key="14">
    <source>
        <dbReference type="ARBA" id="ARBA00024494"/>
    </source>
</evidence>
<evidence type="ECO:0000256" key="6">
    <source>
        <dbReference type="ARBA" id="ARBA00022691"/>
    </source>
</evidence>
<evidence type="ECO:0000256" key="20">
    <source>
        <dbReference type="ARBA" id="ARBA00048548"/>
    </source>
</evidence>
<protein>
    <recommendedName>
        <fullName evidence="2">RNA-directed RNA polymerase</fullName>
        <ecNumber evidence="2">2.7.7.48</ecNumber>
    </recommendedName>
    <alternativeName>
        <fullName evidence="17">Replicase</fullName>
    </alternativeName>
    <alternativeName>
        <fullName evidence="16">Transcriptase</fullName>
    </alternativeName>
</protein>
<evidence type="ECO:0000256" key="4">
    <source>
        <dbReference type="ARBA" id="ARBA00022664"/>
    </source>
</evidence>
<dbReference type="GO" id="GO:0005524">
    <property type="term" value="F:ATP binding"/>
    <property type="evidence" value="ECO:0007669"/>
    <property type="project" value="UniProtKB-KW"/>
</dbReference>
<keyword evidence="7" id="KW-0548">Nucleotidyltransferase</keyword>
<evidence type="ECO:0000256" key="1">
    <source>
        <dbReference type="ARBA" id="ARBA00004328"/>
    </source>
</evidence>
<evidence type="ECO:0000256" key="2">
    <source>
        <dbReference type="ARBA" id="ARBA00012494"/>
    </source>
</evidence>
<proteinExistence type="predicted"/>
<keyword evidence="3 23" id="KW-0696">RNA-directed RNA polymerase</keyword>
<evidence type="ECO:0000256" key="9">
    <source>
        <dbReference type="ARBA" id="ARBA00022840"/>
    </source>
</evidence>
<comment type="catalytic activity">
    <reaction evidence="14">
        <text>a 5'-end triphospho-adenylyl-adenylyl-cytidylyl-adenosine in mRNA + GDP + H(+) = a 5'-end (5'-triphosphoguanosine)-adenylyl-adenylyl-cytidylyl-adenosine in mRNA + diphosphate</text>
        <dbReference type="Rhea" id="RHEA:65436"/>
        <dbReference type="Rhea" id="RHEA-COMP:16797"/>
        <dbReference type="Rhea" id="RHEA-COMP:16799"/>
        <dbReference type="ChEBI" id="CHEBI:15378"/>
        <dbReference type="ChEBI" id="CHEBI:33019"/>
        <dbReference type="ChEBI" id="CHEBI:58189"/>
        <dbReference type="ChEBI" id="CHEBI:156484"/>
        <dbReference type="ChEBI" id="CHEBI:156503"/>
        <dbReference type="EC" id="2.7.7.88"/>
    </reaction>
</comment>
<dbReference type="Proteomes" id="UP000267492">
    <property type="component" value="Segment"/>
</dbReference>
<dbReference type="GO" id="GO:0044423">
    <property type="term" value="C:virion component"/>
    <property type="evidence" value="ECO:0007669"/>
    <property type="project" value="UniProtKB-KW"/>
</dbReference>
<evidence type="ECO:0000256" key="8">
    <source>
        <dbReference type="ARBA" id="ARBA00022741"/>
    </source>
</evidence>
<keyword evidence="6" id="KW-0949">S-adenosyl-L-methionine</keyword>
<comment type="catalytic activity">
    <reaction evidence="19">
        <text>a 5'-end (5'-triphosphoguanosine)-adenylyl-adenylyl-cytidylyl-adenosine in mRNA + 2 S-adenosyl-L-methionine = a 5'-end (N(7)-methyl 5'-triphosphoguanosine)-(2'-O-methyladenylyl)-adenylyl-cytidylyl-adenosine in mRNA + 2 S-adenosyl-L-homocysteine + H(+)</text>
        <dbReference type="Rhea" id="RHEA:65376"/>
        <dbReference type="Rhea" id="RHEA-COMP:16797"/>
        <dbReference type="Rhea" id="RHEA-COMP:16798"/>
        <dbReference type="ChEBI" id="CHEBI:15378"/>
        <dbReference type="ChEBI" id="CHEBI:57856"/>
        <dbReference type="ChEBI" id="CHEBI:59789"/>
        <dbReference type="ChEBI" id="CHEBI:156483"/>
        <dbReference type="ChEBI" id="CHEBI:156484"/>
        <dbReference type="EC" id="2.1.1.375"/>
    </reaction>
</comment>
<evidence type="ECO:0000256" key="15">
    <source>
        <dbReference type="ARBA" id="ARBA00024499"/>
    </source>
</evidence>
<evidence type="ECO:0000313" key="23">
    <source>
        <dbReference type="EMBL" id="ALM62220.1"/>
    </source>
</evidence>